<gene>
    <name evidence="1" type="ORF">TRIVIDRAFT_30927</name>
</gene>
<protein>
    <submittedName>
        <fullName evidence="1">Uncharacterized protein</fullName>
    </submittedName>
</protein>
<dbReference type="OrthoDB" id="4500473at2759"/>
<sequence length="276" mass="30064">MDKCWFVLRQTHYPAPKYTDRNMAYGEAKGPLRLGHLIPGPKAVDEVINSDAITPFPSNMHIFSTTTVNFWLSNKTEKETEAAAQGEIPIAAAAGVTVKVEAGVVFRKMMGDTWAIDRLETQIVQPTLTYLDACRKSAQVAAWIDKNKTFGSWKVYMISGLMIARGAKSERTKTSTSGAHGGAGGVGFTANIAIETSGQHADDFVWAIRLTEVSKGPFHSDLSRKPVMRGAVFAPGVNKVDVNAVFAEEGLDGDDVHVTEMFDGDKQQFLVTMDGY</sequence>
<comment type="caution">
    <text evidence="1">The sequence shown here is derived from an EMBL/GenBank/DDBJ whole genome shotgun (WGS) entry which is preliminary data.</text>
</comment>
<dbReference type="AlphaFoldDB" id="G9MLZ1"/>
<dbReference type="eggNOG" id="ENOG502T9KB">
    <property type="taxonomic scope" value="Eukaryota"/>
</dbReference>
<keyword evidence="2" id="KW-1185">Reference proteome</keyword>
<dbReference type="EMBL" id="ABDF02000004">
    <property type="protein sequence ID" value="EHK24364.1"/>
    <property type="molecule type" value="Genomic_DNA"/>
</dbReference>
<dbReference type="VEuPathDB" id="FungiDB:TRIVIDRAFT_30927"/>
<dbReference type="InParanoid" id="G9MLZ1"/>
<dbReference type="GeneID" id="25792939"/>
<organism evidence="1 2">
    <name type="scientific">Hypocrea virens (strain Gv29-8 / FGSC 10586)</name>
    <name type="common">Gliocladium virens</name>
    <name type="synonym">Trichoderma virens</name>
    <dbReference type="NCBI Taxonomy" id="413071"/>
    <lineage>
        <taxon>Eukaryota</taxon>
        <taxon>Fungi</taxon>
        <taxon>Dikarya</taxon>
        <taxon>Ascomycota</taxon>
        <taxon>Pezizomycotina</taxon>
        <taxon>Sordariomycetes</taxon>
        <taxon>Hypocreomycetidae</taxon>
        <taxon>Hypocreales</taxon>
        <taxon>Hypocreaceae</taxon>
        <taxon>Trichoderma</taxon>
    </lineage>
</organism>
<dbReference type="Proteomes" id="UP000007115">
    <property type="component" value="Unassembled WGS sequence"/>
</dbReference>
<dbReference type="HOGENOM" id="CLU_081916_0_0_1"/>
<name>G9MLZ1_HYPVG</name>
<reference evidence="1 2" key="1">
    <citation type="journal article" date="2011" name="Genome Biol.">
        <title>Comparative genome sequence analysis underscores mycoparasitism as the ancestral life style of Trichoderma.</title>
        <authorList>
            <person name="Kubicek C.P."/>
            <person name="Herrera-Estrella A."/>
            <person name="Seidl-Seiboth V."/>
            <person name="Martinez D.A."/>
            <person name="Druzhinina I.S."/>
            <person name="Thon M."/>
            <person name="Zeilinger S."/>
            <person name="Casas-Flores S."/>
            <person name="Horwitz B.A."/>
            <person name="Mukherjee P.K."/>
            <person name="Mukherjee M."/>
            <person name="Kredics L."/>
            <person name="Alcaraz L.D."/>
            <person name="Aerts A."/>
            <person name="Antal Z."/>
            <person name="Atanasova L."/>
            <person name="Cervantes-Badillo M.G."/>
            <person name="Challacombe J."/>
            <person name="Chertkov O."/>
            <person name="McCluskey K."/>
            <person name="Coulpier F."/>
            <person name="Deshpande N."/>
            <person name="von Doehren H."/>
            <person name="Ebbole D.J."/>
            <person name="Esquivel-Naranjo E.U."/>
            <person name="Fekete E."/>
            <person name="Flipphi M."/>
            <person name="Glaser F."/>
            <person name="Gomez-Rodriguez E.Y."/>
            <person name="Gruber S."/>
            <person name="Han C."/>
            <person name="Henrissat B."/>
            <person name="Hermosa R."/>
            <person name="Hernandez-Onate M."/>
            <person name="Karaffa L."/>
            <person name="Kosti I."/>
            <person name="Le Crom S."/>
            <person name="Lindquist E."/>
            <person name="Lucas S."/>
            <person name="Luebeck M."/>
            <person name="Luebeck P.S."/>
            <person name="Margeot A."/>
            <person name="Metz B."/>
            <person name="Misra M."/>
            <person name="Nevalainen H."/>
            <person name="Omann M."/>
            <person name="Packer N."/>
            <person name="Perrone G."/>
            <person name="Uresti-Rivera E.E."/>
            <person name="Salamov A."/>
            <person name="Schmoll M."/>
            <person name="Seiboth B."/>
            <person name="Shapiro H."/>
            <person name="Sukno S."/>
            <person name="Tamayo-Ramos J.A."/>
            <person name="Tisch D."/>
            <person name="Wiest A."/>
            <person name="Wilkinson H.H."/>
            <person name="Zhang M."/>
            <person name="Coutinho P.M."/>
            <person name="Kenerley C.M."/>
            <person name="Monte E."/>
            <person name="Baker S.E."/>
            <person name="Grigoriev I.V."/>
        </authorList>
    </citation>
    <scope>NUCLEOTIDE SEQUENCE [LARGE SCALE GENOMIC DNA]</scope>
    <source>
        <strain evidence="2">Gv29-8 / FGSC 10586</strain>
    </source>
</reference>
<evidence type="ECO:0000313" key="1">
    <source>
        <dbReference type="EMBL" id="EHK24364.1"/>
    </source>
</evidence>
<evidence type="ECO:0000313" key="2">
    <source>
        <dbReference type="Proteomes" id="UP000007115"/>
    </source>
</evidence>
<accession>G9MLZ1</accession>
<dbReference type="RefSeq" id="XP_013958575.1">
    <property type="nucleotide sequence ID" value="XM_014103100.1"/>
</dbReference>
<proteinExistence type="predicted"/>